<dbReference type="Pfam" id="PF04268">
    <property type="entry name" value="SoxG"/>
    <property type="match status" value="1"/>
</dbReference>
<dbReference type="InterPro" id="IPR027266">
    <property type="entry name" value="TrmE/GcvT-like"/>
</dbReference>
<gene>
    <name evidence="1" type="primary">soxG</name>
    <name evidence="1" type="ORF">GCM10011415_39380</name>
</gene>
<proteinExistence type="predicted"/>
<comment type="caution">
    <text evidence="1">The sequence shown here is derived from an EMBL/GenBank/DDBJ whole genome shotgun (WGS) entry which is preliminary data.</text>
</comment>
<dbReference type="Gene3D" id="3.30.1360.120">
    <property type="entry name" value="Probable tRNA modification gtpase trme, domain 1"/>
    <property type="match status" value="1"/>
</dbReference>
<sequence>MNALTSLPTAILETSAARILLAKPKARFSLRARGDLAPFEAALGLSLGGPLGTRASTGSRETIRLAPDEWMLHSTPSDAAAIEGACAALYDAHPHSLVSVSAREVTVVIEGPRAAELLTIGCPRDIAKIEPGSGRRTVFDGVTVILWRDAEDSFRMDVWNSFAPHLIDLLKIGARELAAEVA</sequence>
<dbReference type="InterPro" id="IPR007375">
    <property type="entry name" value="SoxG"/>
</dbReference>
<keyword evidence="2" id="KW-1185">Reference proteome</keyword>
<dbReference type="Proteomes" id="UP000617145">
    <property type="component" value="Unassembled WGS sequence"/>
</dbReference>
<dbReference type="Gene3D" id="3.30.70.1520">
    <property type="entry name" value="Heterotetrameric sarcosine oxidase"/>
    <property type="match status" value="1"/>
</dbReference>
<dbReference type="AlphaFoldDB" id="A0A8J2ZNQ2"/>
<reference evidence="1" key="1">
    <citation type="journal article" date="2014" name="Int. J. Syst. Evol. Microbiol.">
        <title>Complete genome sequence of Corynebacterium casei LMG S-19264T (=DSM 44701T), isolated from a smear-ripened cheese.</title>
        <authorList>
            <consortium name="US DOE Joint Genome Institute (JGI-PGF)"/>
            <person name="Walter F."/>
            <person name="Albersmeier A."/>
            <person name="Kalinowski J."/>
            <person name="Ruckert C."/>
        </authorList>
    </citation>
    <scope>NUCLEOTIDE SEQUENCE</scope>
    <source>
        <strain evidence="1">CGMCC 1.15762</strain>
    </source>
</reference>
<dbReference type="SUPFAM" id="SSF103025">
    <property type="entry name" value="Folate-binding domain"/>
    <property type="match status" value="1"/>
</dbReference>
<dbReference type="EMBL" id="BMJV01000011">
    <property type="protein sequence ID" value="GGG85299.1"/>
    <property type="molecule type" value="Genomic_DNA"/>
</dbReference>
<evidence type="ECO:0000313" key="2">
    <source>
        <dbReference type="Proteomes" id="UP000617145"/>
    </source>
</evidence>
<name>A0A8J2ZNQ2_9RHOB</name>
<reference evidence="1" key="2">
    <citation type="submission" date="2020-09" db="EMBL/GenBank/DDBJ databases">
        <authorList>
            <person name="Sun Q."/>
            <person name="Zhou Y."/>
        </authorList>
    </citation>
    <scope>NUCLEOTIDE SEQUENCE</scope>
    <source>
        <strain evidence="1">CGMCC 1.15762</strain>
    </source>
</reference>
<dbReference type="RefSeq" id="WP_188792006.1">
    <property type="nucleotide sequence ID" value="NZ_BMJV01000011.1"/>
</dbReference>
<accession>A0A8J2ZNQ2</accession>
<protein>
    <submittedName>
        <fullName evidence="1">Sarcosine oxidase subunit gamma</fullName>
    </submittedName>
</protein>
<evidence type="ECO:0000313" key="1">
    <source>
        <dbReference type="EMBL" id="GGG85299.1"/>
    </source>
</evidence>
<organism evidence="1 2">
    <name type="scientific">Salipiger pallidus</name>
    <dbReference type="NCBI Taxonomy" id="1775170"/>
    <lineage>
        <taxon>Bacteria</taxon>
        <taxon>Pseudomonadati</taxon>
        <taxon>Pseudomonadota</taxon>
        <taxon>Alphaproteobacteria</taxon>
        <taxon>Rhodobacterales</taxon>
        <taxon>Roseobacteraceae</taxon>
        <taxon>Salipiger</taxon>
    </lineage>
</organism>